<name>A0A0A9HDW2_ARUDO</name>
<evidence type="ECO:0000313" key="1">
    <source>
        <dbReference type="EMBL" id="JAE34947.1"/>
    </source>
</evidence>
<reference evidence="1" key="1">
    <citation type="submission" date="2014-09" db="EMBL/GenBank/DDBJ databases">
        <authorList>
            <person name="Magalhaes I.L.F."/>
            <person name="Oliveira U."/>
            <person name="Santos F.R."/>
            <person name="Vidigal T.H.D.A."/>
            <person name="Brescovit A.D."/>
            <person name="Santos A.J."/>
        </authorList>
    </citation>
    <scope>NUCLEOTIDE SEQUENCE</scope>
    <source>
        <tissue evidence="1">Shoot tissue taken approximately 20 cm above the soil surface</tissue>
    </source>
</reference>
<proteinExistence type="predicted"/>
<protein>
    <submittedName>
        <fullName evidence="1">Uncharacterized protein</fullName>
    </submittedName>
</protein>
<accession>A0A0A9HDW2</accession>
<dbReference type="AlphaFoldDB" id="A0A0A9HDW2"/>
<reference evidence="1" key="2">
    <citation type="journal article" date="2015" name="Data Brief">
        <title>Shoot transcriptome of the giant reed, Arundo donax.</title>
        <authorList>
            <person name="Barrero R.A."/>
            <person name="Guerrero F.D."/>
            <person name="Moolhuijzen P."/>
            <person name="Goolsby J.A."/>
            <person name="Tidwell J."/>
            <person name="Bellgard S.E."/>
            <person name="Bellgard M.I."/>
        </authorList>
    </citation>
    <scope>NUCLEOTIDE SEQUENCE</scope>
    <source>
        <tissue evidence="1">Shoot tissue taken approximately 20 cm above the soil surface</tissue>
    </source>
</reference>
<dbReference type="EMBL" id="GBRH01162949">
    <property type="protein sequence ID" value="JAE34947.1"/>
    <property type="molecule type" value="Transcribed_RNA"/>
</dbReference>
<sequence length="64" mass="7393">MHKFDNINATIDSFPCDKFKCICCSITLENEGGYKIAYSLRLKDVGNFFHFPIYFRPSVLNPPD</sequence>
<organism evidence="1">
    <name type="scientific">Arundo donax</name>
    <name type="common">Giant reed</name>
    <name type="synonym">Donax arundinaceus</name>
    <dbReference type="NCBI Taxonomy" id="35708"/>
    <lineage>
        <taxon>Eukaryota</taxon>
        <taxon>Viridiplantae</taxon>
        <taxon>Streptophyta</taxon>
        <taxon>Embryophyta</taxon>
        <taxon>Tracheophyta</taxon>
        <taxon>Spermatophyta</taxon>
        <taxon>Magnoliopsida</taxon>
        <taxon>Liliopsida</taxon>
        <taxon>Poales</taxon>
        <taxon>Poaceae</taxon>
        <taxon>PACMAD clade</taxon>
        <taxon>Arundinoideae</taxon>
        <taxon>Arundineae</taxon>
        <taxon>Arundo</taxon>
    </lineage>
</organism>